<feature type="transmembrane region" description="Helical" evidence="1">
    <location>
        <begin position="52"/>
        <end position="71"/>
    </location>
</feature>
<comment type="caution">
    <text evidence="3">The sequence shown here is derived from an EMBL/GenBank/DDBJ whole genome shotgun (WGS) entry which is preliminary data.</text>
</comment>
<keyword evidence="1" id="KW-0812">Transmembrane</keyword>
<evidence type="ECO:0000313" key="5">
    <source>
        <dbReference type="Proteomes" id="UP000570010"/>
    </source>
</evidence>
<reference evidence="3 4" key="1">
    <citation type="submission" date="2020-02" db="EMBL/GenBank/DDBJ databases">
        <title>Bacillus aquiflavi sp. nov., isolated from yellow water of strong flavor Chinese baijiu in Yibin region of China.</title>
        <authorList>
            <person name="Xie J."/>
        </authorList>
    </citation>
    <scope>NUCLEOTIDE SEQUENCE [LARGE SCALE GENOMIC DNA]</scope>
    <source>
        <strain evidence="3 4">3H-10</strain>
    </source>
</reference>
<dbReference type="EMBL" id="JACEIO010000011">
    <property type="protein sequence ID" value="MBA4536815.1"/>
    <property type="molecule type" value="Genomic_DNA"/>
</dbReference>
<evidence type="ECO:0000256" key="1">
    <source>
        <dbReference type="SAM" id="Phobius"/>
    </source>
</evidence>
<dbReference type="EMBL" id="JAAIWN010000011">
    <property type="protein sequence ID" value="NEY81182.1"/>
    <property type="molecule type" value="Genomic_DNA"/>
</dbReference>
<keyword evidence="4" id="KW-1185">Reference proteome</keyword>
<organism evidence="3 4">
    <name type="scientific">Bacillus aquiflavi</name>
    <dbReference type="NCBI Taxonomy" id="2672567"/>
    <lineage>
        <taxon>Bacteria</taxon>
        <taxon>Bacillati</taxon>
        <taxon>Bacillota</taxon>
        <taxon>Bacilli</taxon>
        <taxon>Bacillales</taxon>
        <taxon>Bacillaceae</taxon>
        <taxon>Bacillus</taxon>
    </lineage>
</organism>
<sequence>MKYYETRHIFLAIAVMIAIASPLLLGFVPQTIVDLIHYKKGIWHVYVPTEAYPVYAVGLLLLFLSPLLLFLMRNSKVAILLSICCILFSGITFFTASQAYTLLSEDSLSYAPLFSMKDHIYTWDEVEKIIYYEADEGEMSDYEFLFHDGNSIKIKDDLYLSGYGFKLRDQLEKMNLNVEKVKKTSSVP</sequence>
<dbReference type="Proteomes" id="UP000472971">
    <property type="component" value="Unassembled WGS sequence"/>
</dbReference>
<gene>
    <name evidence="3" type="ORF">G4D64_06520</name>
    <name evidence="2" type="ORF">H1Z61_06555</name>
</gene>
<keyword evidence="1" id="KW-0472">Membrane</keyword>
<keyword evidence="1" id="KW-1133">Transmembrane helix</keyword>
<dbReference type="AlphaFoldDB" id="A0A6B3VW04"/>
<protein>
    <submittedName>
        <fullName evidence="3">Uncharacterized protein</fullName>
    </submittedName>
</protein>
<proteinExistence type="predicted"/>
<name>A0A6B3VW04_9BACI</name>
<accession>A0A6B3VW04</accession>
<dbReference type="RefSeq" id="WP_163241371.1">
    <property type="nucleotide sequence ID" value="NZ_CP082780.1"/>
</dbReference>
<reference evidence="2 5" key="2">
    <citation type="submission" date="2020-07" db="EMBL/GenBank/DDBJ databases">
        <authorList>
            <person name="Feng H."/>
        </authorList>
    </citation>
    <scope>NUCLEOTIDE SEQUENCE [LARGE SCALE GENOMIC DNA]</scope>
    <source>
        <strain evidence="5">s-12</strain>
        <strain evidence="2">S-12</strain>
    </source>
</reference>
<feature type="transmembrane region" description="Helical" evidence="1">
    <location>
        <begin position="9"/>
        <end position="32"/>
    </location>
</feature>
<feature type="transmembrane region" description="Helical" evidence="1">
    <location>
        <begin position="78"/>
        <end position="100"/>
    </location>
</feature>
<dbReference type="Proteomes" id="UP000570010">
    <property type="component" value="Unassembled WGS sequence"/>
</dbReference>
<evidence type="ECO:0000313" key="4">
    <source>
        <dbReference type="Proteomes" id="UP000472971"/>
    </source>
</evidence>
<evidence type="ECO:0000313" key="3">
    <source>
        <dbReference type="EMBL" id="NEY81182.1"/>
    </source>
</evidence>
<evidence type="ECO:0000313" key="2">
    <source>
        <dbReference type="EMBL" id="MBA4536815.1"/>
    </source>
</evidence>